<protein>
    <recommendedName>
        <fullName evidence="3">Class I SAM-dependent methyltransferase</fullName>
    </recommendedName>
</protein>
<proteinExistence type="predicted"/>
<reference evidence="2" key="1">
    <citation type="journal article" date="2019" name="Int. J. Syst. Evol. Microbiol.">
        <title>The Global Catalogue of Microorganisms (GCM) 10K type strain sequencing project: providing services to taxonomists for standard genome sequencing and annotation.</title>
        <authorList>
            <consortium name="The Broad Institute Genomics Platform"/>
            <consortium name="The Broad Institute Genome Sequencing Center for Infectious Disease"/>
            <person name="Wu L."/>
            <person name="Ma J."/>
        </authorList>
    </citation>
    <scope>NUCLEOTIDE SEQUENCE [LARGE SCALE GENOMIC DNA]</scope>
    <source>
        <strain evidence="2">NBRC 15640</strain>
    </source>
</reference>
<accession>A0AAV5P005</accession>
<dbReference type="Gene3D" id="3.40.50.150">
    <property type="entry name" value="Vaccinia Virus protein VP39"/>
    <property type="match status" value="1"/>
</dbReference>
<dbReference type="EMBL" id="BSNX01000075">
    <property type="protein sequence ID" value="GLQ76117.1"/>
    <property type="molecule type" value="Genomic_DNA"/>
</dbReference>
<organism evidence="1 2">
    <name type="scientific">Vibrio penaeicida</name>
    <dbReference type="NCBI Taxonomy" id="104609"/>
    <lineage>
        <taxon>Bacteria</taxon>
        <taxon>Pseudomonadati</taxon>
        <taxon>Pseudomonadota</taxon>
        <taxon>Gammaproteobacteria</taxon>
        <taxon>Vibrionales</taxon>
        <taxon>Vibrionaceae</taxon>
        <taxon>Vibrio</taxon>
    </lineage>
</organism>
<evidence type="ECO:0000313" key="1">
    <source>
        <dbReference type="EMBL" id="GLQ76117.1"/>
    </source>
</evidence>
<dbReference type="AlphaFoldDB" id="A0AAV5P005"/>
<dbReference type="CDD" id="cd02440">
    <property type="entry name" value="AdoMet_MTases"/>
    <property type="match status" value="1"/>
</dbReference>
<sequence length="93" mass="10191">MNTVKGTQGYEQGVDAFAQASLNLKFEEVNQEFIPFLPRILSRVLDVGSGVGQNSAALSRLGYQVVSVEPLQVFLDIAQKYPSISRLLGYSQP</sequence>
<gene>
    <name evidence="1" type="ORF">GCM10007932_54800</name>
</gene>
<dbReference type="RefSeq" id="WP_224055716.1">
    <property type="nucleotide sequence ID" value="NZ_AP025145.1"/>
</dbReference>
<evidence type="ECO:0000313" key="2">
    <source>
        <dbReference type="Proteomes" id="UP001156690"/>
    </source>
</evidence>
<evidence type="ECO:0008006" key="3">
    <source>
        <dbReference type="Google" id="ProtNLM"/>
    </source>
</evidence>
<comment type="caution">
    <text evidence="1">The sequence shown here is derived from an EMBL/GenBank/DDBJ whole genome shotgun (WGS) entry which is preliminary data.</text>
</comment>
<dbReference type="SUPFAM" id="SSF53335">
    <property type="entry name" value="S-adenosyl-L-methionine-dependent methyltransferases"/>
    <property type="match status" value="1"/>
</dbReference>
<keyword evidence="2" id="KW-1185">Reference proteome</keyword>
<dbReference type="Proteomes" id="UP001156690">
    <property type="component" value="Unassembled WGS sequence"/>
</dbReference>
<name>A0AAV5P005_9VIBR</name>
<dbReference type="InterPro" id="IPR029063">
    <property type="entry name" value="SAM-dependent_MTases_sf"/>
</dbReference>